<evidence type="ECO:0000256" key="1">
    <source>
        <dbReference type="ARBA" id="ARBA00004418"/>
    </source>
</evidence>
<keyword evidence="2" id="KW-0732">Signal</keyword>
<reference evidence="4" key="1">
    <citation type="submission" date="2016-10" db="EMBL/GenBank/DDBJ databases">
        <title>Sequence of Gallionella enrichment culture.</title>
        <authorList>
            <person name="Poehlein A."/>
            <person name="Muehling M."/>
            <person name="Daniel R."/>
        </authorList>
    </citation>
    <scope>NUCLEOTIDE SEQUENCE</scope>
</reference>
<protein>
    <submittedName>
        <fullName evidence="4">Periplasmic protein</fullName>
    </submittedName>
</protein>
<dbReference type="PANTHER" id="PTHR38102">
    <property type="entry name" value="PERIPLASMIC CHAPERONE SPY"/>
    <property type="match status" value="1"/>
</dbReference>
<dbReference type="CDD" id="cd09916">
    <property type="entry name" value="CpxP_like"/>
    <property type="match status" value="1"/>
</dbReference>
<accession>A0A1J5QP95</accession>
<dbReference type="GO" id="GO:0051082">
    <property type="term" value="F:unfolded protein binding"/>
    <property type="evidence" value="ECO:0007669"/>
    <property type="project" value="TreeGrafter"/>
</dbReference>
<evidence type="ECO:0000256" key="2">
    <source>
        <dbReference type="ARBA" id="ARBA00022729"/>
    </source>
</evidence>
<keyword evidence="3" id="KW-0574">Periplasm</keyword>
<dbReference type="Gene3D" id="1.20.120.1490">
    <property type="match status" value="1"/>
</dbReference>
<dbReference type="EMBL" id="MLJW01000561">
    <property type="protein sequence ID" value="OIQ85208.1"/>
    <property type="molecule type" value="Genomic_DNA"/>
</dbReference>
<proteinExistence type="predicted"/>
<dbReference type="Pfam" id="PF13801">
    <property type="entry name" value="Metal_resist"/>
    <property type="match status" value="1"/>
</dbReference>
<dbReference type="PANTHER" id="PTHR38102:SF1">
    <property type="entry name" value="PERIPLASMIC CHAPERONE SPY"/>
    <property type="match status" value="1"/>
</dbReference>
<organism evidence="4">
    <name type="scientific">mine drainage metagenome</name>
    <dbReference type="NCBI Taxonomy" id="410659"/>
    <lineage>
        <taxon>unclassified sequences</taxon>
        <taxon>metagenomes</taxon>
        <taxon>ecological metagenomes</taxon>
    </lineage>
</organism>
<dbReference type="InterPro" id="IPR052211">
    <property type="entry name" value="Cpx_auxiliary_protein"/>
</dbReference>
<sequence length="169" mass="19271">MKIYNPLLALAFVAMPFVSHAEPMDKPHCDHSPAMQFGAGKLHEGMPPYLAGLDLSDAQQDKVFALMYPLMPQMREHGKQRHQLMNELHKLSSAEVFDEAKAKQISDKLAGLEKDAMFKRAQIDSQIFAILTLEQRKQLLEKKPFQPVAFHRGASQYHTQNVRPEMNDM</sequence>
<dbReference type="AlphaFoldDB" id="A0A1J5QP95"/>
<dbReference type="InterPro" id="IPR025961">
    <property type="entry name" value="Metal_resist"/>
</dbReference>
<evidence type="ECO:0000313" key="4">
    <source>
        <dbReference type="EMBL" id="OIQ85208.1"/>
    </source>
</evidence>
<dbReference type="GO" id="GO:0030288">
    <property type="term" value="C:outer membrane-bounded periplasmic space"/>
    <property type="evidence" value="ECO:0007669"/>
    <property type="project" value="TreeGrafter"/>
</dbReference>
<comment type="subcellular location">
    <subcellularLocation>
        <location evidence="1">Periplasm</location>
    </subcellularLocation>
</comment>
<evidence type="ECO:0000256" key="3">
    <source>
        <dbReference type="ARBA" id="ARBA00022764"/>
    </source>
</evidence>
<name>A0A1J5QP95_9ZZZZ</name>
<comment type="caution">
    <text evidence="4">The sequence shown here is derived from an EMBL/GenBank/DDBJ whole genome shotgun (WGS) entry which is preliminary data.</text>
</comment>
<gene>
    <name evidence="4" type="ORF">GALL_329660</name>
</gene>
<dbReference type="InterPro" id="IPR012899">
    <property type="entry name" value="LTXXQ"/>
</dbReference>